<dbReference type="Proteomes" id="UP000193450">
    <property type="component" value="Chromosome"/>
</dbReference>
<organism evidence="2 3">
    <name type="scientific">Oceanicoccus sagamiensis</name>
    <dbReference type="NCBI Taxonomy" id="716816"/>
    <lineage>
        <taxon>Bacteria</taxon>
        <taxon>Pseudomonadati</taxon>
        <taxon>Pseudomonadota</taxon>
        <taxon>Gammaproteobacteria</taxon>
        <taxon>Cellvibrionales</taxon>
        <taxon>Spongiibacteraceae</taxon>
        <taxon>Oceanicoccus</taxon>
    </lineage>
</organism>
<dbReference type="EMBL" id="CP019343">
    <property type="protein sequence ID" value="ARN75322.1"/>
    <property type="molecule type" value="Genomic_DNA"/>
</dbReference>
<name>A0A1X9NFY4_9GAMM</name>
<dbReference type="InterPro" id="IPR050765">
    <property type="entry name" value="Riboflavin_Biosynth_HTPR"/>
</dbReference>
<feature type="domain" description="Bacterial bifunctional deaminase-reductase C-terminal" evidence="1">
    <location>
        <begin position="9"/>
        <end position="172"/>
    </location>
</feature>
<evidence type="ECO:0000313" key="2">
    <source>
        <dbReference type="EMBL" id="ARN75322.1"/>
    </source>
</evidence>
<dbReference type="RefSeq" id="WP_085759496.1">
    <property type="nucleotide sequence ID" value="NZ_CP019343.1"/>
</dbReference>
<gene>
    <name evidence="2" type="ORF">BST96_15085</name>
</gene>
<reference evidence="2 3" key="1">
    <citation type="submission" date="2016-11" db="EMBL/GenBank/DDBJ databases">
        <title>Trade-off between light-utilization and light-protection in marine flavobacteria.</title>
        <authorList>
            <person name="Kumagai Y."/>
        </authorList>
    </citation>
    <scope>NUCLEOTIDE SEQUENCE [LARGE SCALE GENOMIC DNA]</scope>
    <source>
        <strain evidence="2 3">NBRC 107125</strain>
    </source>
</reference>
<dbReference type="OrthoDB" id="9782335at2"/>
<evidence type="ECO:0000313" key="3">
    <source>
        <dbReference type="Proteomes" id="UP000193450"/>
    </source>
</evidence>
<dbReference type="InterPro" id="IPR002734">
    <property type="entry name" value="RibDG_C"/>
</dbReference>
<accession>A0A1X9NFY4</accession>
<dbReference type="KEGG" id="osg:BST96_15085"/>
<protein>
    <submittedName>
        <fullName evidence="2">Deaminase</fullName>
    </submittedName>
</protein>
<dbReference type="GO" id="GO:0008703">
    <property type="term" value="F:5-amino-6-(5-phosphoribosylamino)uracil reductase activity"/>
    <property type="evidence" value="ECO:0007669"/>
    <property type="project" value="InterPro"/>
</dbReference>
<dbReference type="STRING" id="716816.BST96_15085"/>
<proteinExistence type="predicted"/>
<dbReference type="Gene3D" id="3.40.430.10">
    <property type="entry name" value="Dihydrofolate Reductase, subunit A"/>
    <property type="match status" value="1"/>
</dbReference>
<dbReference type="InterPro" id="IPR024072">
    <property type="entry name" value="DHFR-like_dom_sf"/>
</dbReference>
<sequence>MSIHCSVYSAVSVDGFIAKPDGDIEWLHNPHYAGATLNGLDYESFIATVDTLVMGRHSYEKVRSFGFWPYDNIPVIVLTSRPLTVPPELEGKISVENCAPERLVSKLAEQGRQHLYIDGGATIQRFLTAGLINEITLTQIPVLLGAGISLFGDSGIESSLQLISADSSDNGFVQCRYTVKGC</sequence>
<dbReference type="SUPFAM" id="SSF53597">
    <property type="entry name" value="Dihydrofolate reductase-like"/>
    <property type="match status" value="1"/>
</dbReference>
<dbReference type="AlphaFoldDB" id="A0A1X9NFY4"/>
<evidence type="ECO:0000259" key="1">
    <source>
        <dbReference type="Pfam" id="PF01872"/>
    </source>
</evidence>
<dbReference type="PANTHER" id="PTHR38011">
    <property type="entry name" value="DIHYDROFOLATE REDUCTASE FAMILY PROTEIN (AFU_ORTHOLOGUE AFUA_8G06820)"/>
    <property type="match status" value="1"/>
</dbReference>
<dbReference type="GO" id="GO:0009231">
    <property type="term" value="P:riboflavin biosynthetic process"/>
    <property type="evidence" value="ECO:0007669"/>
    <property type="project" value="InterPro"/>
</dbReference>
<dbReference type="PANTHER" id="PTHR38011:SF11">
    <property type="entry name" value="2,5-DIAMINO-6-RIBOSYLAMINO-4(3H)-PYRIMIDINONE 5'-PHOSPHATE REDUCTASE"/>
    <property type="match status" value="1"/>
</dbReference>
<dbReference type="Pfam" id="PF01872">
    <property type="entry name" value="RibD_C"/>
    <property type="match status" value="1"/>
</dbReference>
<keyword evidence="3" id="KW-1185">Reference proteome</keyword>